<dbReference type="RefSeq" id="WP_121899799.1">
    <property type="nucleotide sequence ID" value="NZ_REFW01000001.1"/>
</dbReference>
<dbReference type="AlphaFoldDB" id="A0A3M0GI31"/>
<accession>A0A3M0GI31</accession>
<dbReference type="Proteomes" id="UP000275256">
    <property type="component" value="Unassembled WGS sequence"/>
</dbReference>
<name>A0A3M0GI31_9ACTN</name>
<protein>
    <submittedName>
        <fullName evidence="1">Uncharacterized protein</fullName>
    </submittedName>
</protein>
<comment type="caution">
    <text evidence="1">The sequence shown here is derived from an EMBL/GenBank/DDBJ whole genome shotgun (WGS) entry which is preliminary data.</text>
</comment>
<proteinExistence type="predicted"/>
<dbReference type="OrthoDB" id="2403548at2"/>
<sequence length="388" mass="43623">MSVVTFSNIRRSRKGRLDVSVDEDGDSSELYFDLGVRHKPADDVVALALALLVGSKYQTIVYEGIEAPVECRETIEKISRGKVELKERGSRPHRVGKRSVLAFSGGFDSLAAVSMMPPRSKRFSFDFGGKFARERPFFERFDTTIVETNLVDEGFNRHHWEFMLAGAILLNDHFRIDHLATGGVFGLAALDLMKNSRTWDTPPSAAQEYLGITPYFPVRGLTEAGTAAIVHHRYPHLLADSLTSLANPKEGKYTRKILMMRAYQASLGRTELWPDIPTAGPWYVWGKSFTEDFVSMFMIKHLGVEPVQASYRNPIPDEAVAAAKDLSLDFYLKVFPEQMWGKNNDLAHRVFETALAAGMGIYGRSDFRELEQVVTMLYPQGSETLVVR</sequence>
<reference evidence="1 2" key="1">
    <citation type="submission" date="2018-10" db="EMBL/GenBank/DDBJ databases">
        <title>Tessaracoccus antarcticuss sp. nov., isolated from sediment.</title>
        <authorList>
            <person name="Zhou L.Y."/>
            <person name="Du Z.J."/>
        </authorList>
    </citation>
    <scope>NUCLEOTIDE SEQUENCE [LARGE SCALE GENOMIC DNA]</scope>
    <source>
        <strain evidence="1 2">JDX10</strain>
    </source>
</reference>
<organism evidence="1 2">
    <name type="scientific">Tessaracoccus antarcticus</name>
    <dbReference type="NCBI Taxonomy" id="2479848"/>
    <lineage>
        <taxon>Bacteria</taxon>
        <taxon>Bacillati</taxon>
        <taxon>Actinomycetota</taxon>
        <taxon>Actinomycetes</taxon>
        <taxon>Propionibacteriales</taxon>
        <taxon>Propionibacteriaceae</taxon>
        <taxon>Tessaracoccus</taxon>
    </lineage>
</organism>
<dbReference type="EMBL" id="REFW01000001">
    <property type="protein sequence ID" value="RMB61253.1"/>
    <property type="molecule type" value="Genomic_DNA"/>
</dbReference>
<keyword evidence="2" id="KW-1185">Reference proteome</keyword>
<gene>
    <name evidence="1" type="ORF">EAX62_00845</name>
</gene>
<evidence type="ECO:0000313" key="1">
    <source>
        <dbReference type="EMBL" id="RMB61253.1"/>
    </source>
</evidence>
<evidence type="ECO:0000313" key="2">
    <source>
        <dbReference type="Proteomes" id="UP000275256"/>
    </source>
</evidence>